<dbReference type="PANTHER" id="PTHR37813">
    <property type="entry name" value="FELS-2 PROPHAGE PROTEIN"/>
    <property type="match status" value="1"/>
</dbReference>
<feature type="coiled-coil region" evidence="3">
    <location>
        <begin position="162"/>
        <end position="259"/>
    </location>
</feature>
<evidence type="ECO:0000256" key="1">
    <source>
        <dbReference type="ARBA" id="ARBA00022465"/>
    </source>
</evidence>
<feature type="domain" description="Phage tail tape measure protein" evidence="4">
    <location>
        <begin position="350"/>
        <end position="552"/>
    </location>
</feature>
<reference evidence="5" key="1">
    <citation type="journal article" date="2021" name="Proc. Natl. Acad. Sci. U.S.A.">
        <title>A Catalog of Tens of Thousands of Viruses from Human Metagenomes Reveals Hidden Associations with Chronic Diseases.</title>
        <authorList>
            <person name="Tisza M.J."/>
            <person name="Buck C.B."/>
        </authorList>
    </citation>
    <scope>NUCLEOTIDE SEQUENCE</scope>
    <source>
        <strain evidence="5">Ctzu221</strain>
    </source>
</reference>
<dbReference type="Pfam" id="PF10145">
    <property type="entry name" value="PhageMin_Tail"/>
    <property type="match status" value="1"/>
</dbReference>
<proteinExistence type="predicted"/>
<name>A0A8S5M1D2_9CAUD</name>
<keyword evidence="1" id="KW-1245">Viral tail assembly</keyword>
<evidence type="ECO:0000256" key="2">
    <source>
        <dbReference type="ARBA" id="ARBA00022612"/>
    </source>
</evidence>
<evidence type="ECO:0000313" key="5">
    <source>
        <dbReference type="EMBL" id="DAD75998.1"/>
    </source>
</evidence>
<accession>A0A8S5M1D2</accession>
<keyword evidence="2" id="KW-1188">Viral release from host cell</keyword>
<evidence type="ECO:0000256" key="3">
    <source>
        <dbReference type="SAM" id="Coils"/>
    </source>
</evidence>
<dbReference type="InterPro" id="IPR010090">
    <property type="entry name" value="Phage_tape_meas"/>
</dbReference>
<protein>
    <submittedName>
        <fullName evidence="5">Minor tail protein</fullName>
    </submittedName>
</protein>
<sequence length="1550" mass="166401">MALRKAGLSLTLEGKAEYLSGLQSINNQLRISQAQHKAMAAALGNNAGITATYKANMLGLSSSYQLASQKVDALANRQKLLPAIQGQLESSIRKTASALDESQRKQDTLKTAYAQTKTASDQLKQSQSQLTAEYKTSLSDTKSLKTALDEARQAHKRNSDEVKSAKTAYEQSKQKTAELKAKLVELKTATGEASARTQQAKAAYDASKSATKGYKQSLNELTKELESVKKEAGDLPLKLAQAQESMNKLRNEQQQLHKAWRDKGGWLADPAQQLQGFGSKLIQNGERMNALGNTMTSRVTAPILAGFGAATKAAADFHSQVGAFGPLLSGGKPITNEIRQEMNQLGSASRRMAIDYGASTSEINQGMAELIRTGYSSQQVLGMLPNILNASIASGDKFADVMSVSSQVLSQFNLRGKTYEETLRNSTRVTDSLTYIANATSAGFADLGEGMSYVGPVAHSLNMSVEETASILGILSDNGIQASKGGTALRGALSRLLKPSKQNRKAFEAMGVAVEDFKKGTIKLPDIIDTIKKNTAGWTDEQRAAALAMAFGTEAQTAMNALVMQGGDALRNMTKEAEGAKGATEAIAQSMKELPEFKFKQATAQLKDLGIEIGSKLLPHVLKIVEGVRAWIMAFESLSPATQDAIIKAGLFLAALGPVLKILGNLTKVTGLAFTGVGKLFQVLGKFTTPSGIQGTKSALEGVEGAASRAGASASLFSSPWSIAGGVAIAGVAGFVAYLANEAVAPIAAHQQAVALTKGKYQEWFTAVTSGKGLLDSLSKAAKEHADQSTKAYEENVKEVMATNRHIQELGNKLFSNKNWWENLTYDPKKLIDINGNSTILRFDDLRAKMKEAGVVAEEEVQRVKNAMLEYNTWLGDSLSQTISAFNKHRIIDETWANAQMTAIGNVTKSVVENLNKQQQADIELLNQKRQHFDWDEKKYNEEVAKVQSAYDQKRQVITDAEASIQTILRNAAKEGRELTDAEVLSMIKSYQKLAEGAGQSLSSVEGLTKTFGNNLSILVTSTGLDFLRQQGIIDEATAKTIANLGSTEEKVKMLKEALEKVDEVEPEVKVNVDTSEAAAALDFAKAWNEFTPEEKLLALRERGADVAQKMLEEMGKWDSLTPEEKELVASVKSPEDFENVMRQLVDWNTLPMETKILNLEAQVANQQLLEAIRGADLWNNQEFFAKFIEIDTNSPDAQAQIQNLVNEYLQAQGLPPVNLQTDSNAEETSEELDELDNTVGKVNGKKATITAEAQTEPAKTNLLDLNMATAGMMTYNGRKATISAETPGVPEATQNTNAYNLAAAGVESKSSTITTDIFSMVANTLAILGYNIATGAMKNTSSTANSSTPGMLGNTTSILGYNLASGAMRSTSSTASTYTPGIFGNIAAVWSWIGALNSTYSKSSTLTTYVDKVYRTFGAHAKGGHIGLHATGGHIPMFAGGAGNVPVGYTGIVGEAGPEIFQVTKRGVTITPLSTGEKMRGIEDVVRQATGNTGKGAGQSITINITIDQPTVRQESDLERLSDMVQGAITKALKRDKLMMKGVAVGHAT</sequence>
<dbReference type="GO" id="GO:0098003">
    <property type="term" value="P:viral tail assembly"/>
    <property type="evidence" value="ECO:0007669"/>
    <property type="project" value="UniProtKB-KW"/>
</dbReference>
<organism evidence="5">
    <name type="scientific">Siphoviridae sp. ctzu221</name>
    <dbReference type="NCBI Taxonomy" id="2826534"/>
    <lineage>
        <taxon>Viruses</taxon>
        <taxon>Duplodnaviria</taxon>
        <taxon>Heunggongvirae</taxon>
        <taxon>Uroviricota</taxon>
        <taxon>Caudoviricetes</taxon>
    </lineage>
</organism>
<dbReference type="SUPFAM" id="SSF57997">
    <property type="entry name" value="Tropomyosin"/>
    <property type="match status" value="1"/>
</dbReference>
<dbReference type="EMBL" id="BK014794">
    <property type="protein sequence ID" value="DAD75998.1"/>
    <property type="molecule type" value="Genomic_DNA"/>
</dbReference>
<evidence type="ECO:0000259" key="4">
    <source>
        <dbReference type="Pfam" id="PF10145"/>
    </source>
</evidence>
<feature type="coiled-coil region" evidence="3">
    <location>
        <begin position="1219"/>
        <end position="1246"/>
    </location>
</feature>
<dbReference type="PANTHER" id="PTHR37813:SF1">
    <property type="entry name" value="FELS-2 PROPHAGE PROTEIN"/>
    <property type="match status" value="1"/>
</dbReference>
<dbReference type="NCBIfam" id="TIGR01760">
    <property type="entry name" value="tape_meas_TP901"/>
    <property type="match status" value="1"/>
</dbReference>
<keyword evidence="3" id="KW-0175">Coiled coil</keyword>